<dbReference type="RefSeq" id="WP_310338560.1">
    <property type="nucleotide sequence ID" value="NZ_JAVDXO010000001.1"/>
</dbReference>
<dbReference type="Proteomes" id="UP001268089">
    <property type="component" value="Unassembled WGS sequence"/>
</dbReference>
<gene>
    <name evidence="1" type="ORF">J2X15_000206</name>
</gene>
<keyword evidence="2" id="KW-1185">Reference proteome</keyword>
<accession>A0ABU1ZHD0</accession>
<evidence type="ECO:0000313" key="2">
    <source>
        <dbReference type="Proteomes" id="UP001268089"/>
    </source>
</evidence>
<reference evidence="1 2" key="1">
    <citation type="submission" date="2023-07" db="EMBL/GenBank/DDBJ databases">
        <title>Sorghum-associated microbial communities from plants grown in Nebraska, USA.</title>
        <authorList>
            <person name="Schachtman D."/>
        </authorList>
    </citation>
    <scope>NUCLEOTIDE SEQUENCE [LARGE SCALE GENOMIC DNA]</scope>
    <source>
        <strain evidence="1 2">BE308</strain>
    </source>
</reference>
<dbReference type="EMBL" id="JAVDXO010000001">
    <property type="protein sequence ID" value="MDR7304940.1"/>
    <property type="molecule type" value="Genomic_DNA"/>
</dbReference>
<name>A0ABU1ZHD0_9BURK</name>
<sequence>MEIEDPEPIEEYVPGVAGGRHYMAKLCHFPDGPWTIEVIHVESLPPLQGSDKTWPTRDEAVQAADKLVADQAH</sequence>
<proteinExistence type="predicted"/>
<protein>
    <submittedName>
        <fullName evidence="1">Uncharacterized protein</fullName>
    </submittedName>
</protein>
<organism evidence="1 2">
    <name type="scientific">Rhodoferax saidenbachensis</name>
    <dbReference type="NCBI Taxonomy" id="1484693"/>
    <lineage>
        <taxon>Bacteria</taxon>
        <taxon>Pseudomonadati</taxon>
        <taxon>Pseudomonadota</taxon>
        <taxon>Betaproteobacteria</taxon>
        <taxon>Burkholderiales</taxon>
        <taxon>Comamonadaceae</taxon>
        <taxon>Rhodoferax</taxon>
    </lineage>
</organism>
<evidence type="ECO:0000313" key="1">
    <source>
        <dbReference type="EMBL" id="MDR7304940.1"/>
    </source>
</evidence>
<comment type="caution">
    <text evidence="1">The sequence shown here is derived from an EMBL/GenBank/DDBJ whole genome shotgun (WGS) entry which is preliminary data.</text>
</comment>